<comment type="caution">
    <text evidence="1">The sequence shown here is derived from an EMBL/GenBank/DDBJ whole genome shotgun (WGS) entry which is preliminary data.</text>
</comment>
<evidence type="ECO:0000313" key="1">
    <source>
        <dbReference type="EMBL" id="RAV98700.1"/>
    </source>
</evidence>
<name>A0A364XWH6_9BACT</name>
<organism evidence="1 2">
    <name type="scientific">Pseudochryseolinea flava</name>
    <dbReference type="NCBI Taxonomy" id="2059302"/>
    <lineage>
        <taxon>Bacteria</taxon>
        <taxon>Pseudomonadati</taxon>
        <taxon>Bacteroidota</taxon>
        <taxon>Cytophagia</taxon>
        <taxon>Cytophagales</taxon>
        <taxon>Fulvivirgaceae</taxon>
        <taxon>Pseudochryseolinea</taxon>
    </lineage>
</organism>
<reference evidence="1 2" key="1">
    <citation type="submission" date="2018-06" db="EMBL/GenBank/DDBJ databases">
        <title>Chryseolinea flavus sp. nov., a member of the phylum Bacteroidetes isolated from soil.</title>
        <authorList>
            <person name="Li Y."/>
            <person name="Wang J."/>
        </authorList>
    </citation>
    <scope>NUCLEOTIDE SEQUENCE [LARGE SCALE GENOMIC DNA]</scope>
    <source>
        <strain evidence="1 2">SDU1-6</strain>
    </source>
</reference>
<dbReference type="Proteomes" id="UP000251889">
    <property type="component" value="Unassembled WGS sequence"/>
</dbReference>
<protein>
    <submittedName>
        <fullName evidence="1">Uncharacterized protein</fullName>
    </submittedName>
</protein>
<evidence type="ECO:0000313" key="2">
    <source>
        <dbReference type="Proteomes" id="UP000251889"/>
    </source>
</evidence>
<dbReference type="AlphaFoldDB" id="A0A364XWH6"/>
<keyword evidence="2" id="KW-1185">Reference proteome</keyword>
<gene>
    <name evidence="1" type="ORF">DQQ10_22040</name>
</gene>
<proteinExistence type="predicted"/>
<sequence>MKNYKIEIVLQNRTSETNITASAIKNGKRSCACRPRVVEFFYTSHQQFYPIAIDVIDITTTHQL</sequence>
<dbReference type="EMBL" id="QMFY01000015">
    <property type="protein sequence ID" value="RAV98700.1"/>
    <property type="molecule type" value="Genomic_DNA"/>
</dbReference>
<accession>A0A364XWH6</accession>